<organism evidence="2 3">
    <name type="scientific">Poriferisphaera corsica</name>
    <dbReference type="NCBI Taxonomy" id="2528020"/>
    <lineage>
        <taxon>Bacteria</taxon>
        <taxon>Pseudomonadati</taxon>
        <taxon>Planctomycetota</taxon>
        <taxon>Phycisphaerae</taxon>
        <taxon>Phycisphaerales</taxon>
        <taxon>Phycisphaeraceae</taxon>
        <taxon>Poriferisphaera</taxon>
    </lineage>
</organism>
<sequence length="176" mass="19037">MSEADKTTEQIVEEQGYSPVAEVRDNRGRYAQGYTPPGAKPWPKGKSGNPKGSTSIGTRLSRLVNSYGSEVEVTDKNGNVVIDPETGDPKMVGKYSVAQLKKIIDESGDPCKIAAAVRVIRSMEDDRLGLDTFTTLIDYTDGKPHQSVNIKHETEPDSIGDLLTKATSVGRVGNNQ</sequence>
<dbReference type="Proteomes" id="UP000317369">
    <property type="component" value="Chromosome"/>
</dbReference>
<dbReference type="AlphaFoldDB" id="A0A517YVK7"/>
<evidence type="ECO:0000313" key="3">
    <source>
        <dbReference type="Proteomes" id="UP000317369"/>
    </source>
</evidence>
<proteinExistence type="predicted"/>
<keyword evidence="3" id="KW-1185">Reference proteome</keyword>
<reference evidence="2 3" key="1">
    <citation type="submission" date="2019-02" db="EMBL/GenBank/DDBJ databases">
        <title>Deep-cultivation of Planctomycetes and their phenomic and genomic characterization uncovers novel biology.</title>
        <authorList>
            <person name="Wiegand S."/>
            <person name="Jogler M."/>
            <person name="Boedeker C."/>
            <person name="Pinto D."/>
            <person name="Vollmers J."/>
            <person name="Rivas-Marin E."/>
            <person name="Kohn T."/>
            <person name="Peeters S.H."/>
            <person name="Heuer A."/>
            <person name="Rast P."/>
            <person name="Oberbeckmann S."/>
            <person name="Bunk B."/>
            <person name="Jeske O."/>
            <person name="Meyerdierks A."/>
            <person name="Storesund J.E."/>
            <person name="Kallscheuer N."/>
            <person name="Luecker S."/>
            <person name="Lage O.M."/>
            <person name="Pohl T."/>
            <person name="Merkel B.J."/>
            <person name="Hornburger P."/>
            <person name="Mueller R.-W."/>
            <person name="Bruemmer F."/>
            <person name="Labrenz M."/>
            <person name="Spormann A.M."/>
            <person name="Op den Camp H."/>
            <person name="Overmann J."/>
            <person name="Amann R."/>
            <person name="Jetten M.S.M."/>
            <person name="Mascher T."/>
            <person name="Medema M.H."/>
            <person name="Devos D.P."/>
            <person name="Kaster A.-K."/>
            <person name="Ovreas L."/>
            <person name="Rohde M."/>
            <person name="Galperin M.Y."/>
            <person name="Jogler C."/>
        </authorList>
    </citation>
    <scope>NUCLEOTIDE SEQUENCE [LARGE SCALE GENOMIC DNA]</scope>
    <source>
        <strain evidence="2 3">KS4</strain>
    </source>
</reference>
<dbReference type="RefSeq" id="WP_145077962.1">
    <property type="nucleotide sequence ID" value="NZ_CP036425.1"/>
</dbReference>
<gene>
    <name evidence="2" type="ORF">KS4_23340</name>
</gene>
<dbReference type="KEGG" id="pcor:KS4_23340"/>
<accession>A0A517YVK7</accession>
<name>A0A517YVK7_9BACT</name>
<evidence type="ECO:0000256" key="1">
    <source>
        <dbReference type="SAM" id="MobiDB-lite"/>
    </source>
</evidence>
<dbReference type="OrthoDB" id="7019556at2"/>
<protein>
    <submittedName>
        <fullName evidence="2">Uncharacterized protein</fullName>
    </submittedName>
</protein>
<dbReference type="EMBL" id="CP036425">
    <property type="protein sequence ID" value="QDU34267.1"/>
    <property type="molecule type" value="Genomic_DNA"/>
</dbReference>
<feature type="region of interest" description="Disordered" evidence="1">
    <location>
        <begin position="1"/>
        <end position="56"/>
    </location>
</feature>
<evidence type="ECO:0000313" key="2">
    <source>
        <dbReference type="EMBL" id="QDU34267.1"/>
    </source>
</evidence>